<name>A0ABR6F0Q6_9SPHI</name>
<dbReference type="InterPro" id="IPR008969">
    <property type="entry name" value="CarboxyPept-like_regulatory"/>
</dbReference>
<dbReference type="Pfam" id="PF13715">
    <property type="entry name" value="CarbopepD_reg_2"/>
    <property type="match status" value="1"/>
</dbReference>
<dbReference type="InterPro" id="IPR037066">
    <property type="entry name" value="Plug_dom_sf"/>
</dbReference>
<keyword evidence="2" id="KW-0998">Cell outer membrane</keyword>
<dbReference type="SUPFAM" id="SSF49464">
    <property type="entry name" value="Carboxypeptidase regulatory domain-like"/>
    <property type="match status" value="1"/>
</dbReference>
<accession>A0ABR6F0Q6</accession>
<dbReference type="PANTHER" id="PTHR30069">
    <property type="entry name" value="TONB-DEPENDENT OUTER MEMBRANE RECEPTOR"/>
    <property type="match status" value="1"/>
</dbReference>
<dbReference type="Pfam" id="PF07715">
    <property type="entry name" value="Plug"/>
    <property type="match status" value="1"/>
</dbReference>
<dbReference type="PROSITE" id="PS52016">
    <property type="entry name" value="TONB_DEPENDENT_REC_3"/>
    <property type="match status" value="1"/>
</dbReference>
<comment type="caution">
    <text evidence="5">The sequence shown here is derived from an EMBL/GenBank/DDBJ whole genome shotgun (WGS) entry which is preliminary data.</text>
</comment>
<keyword evidence="5" id="KW-0675">Receptor</keyword>
<evidence type="ECO:0000259" key="4">
    <source>
        <dbReference type="Pfam" id="PF07715"/>
    </source>
</evidence>
<keyword evidence="1 3" id="KW-0732">Signal</keyword>
<dbReference type="Gene3D" id="2.60.40.1120">
    <property type="entry name" value="Carboxypeptidase-like, regulatory domain"/>
    <property type="match status" value="1"/>
</dbReference>
<evidence type="ECO:0000313" key="6">
    <source>
        <dbReference type="Proteomes" id="UP000636110"/>
    </source>
</evidence>
<proteinExistence type="inferred from homology"/>
<evidence type="ECO:0000313" key="5">
    <source>
        <dbReference type="EMBL" id="MBB2150614.1"/>
    </source>
</evidence>
<feature type="signal peptide" evidence="3">
    <location>
        <begin position="1"/>
        <end position="26"/>
    </location>
</feature>
<evidence type="ECO:0000256" key="2">
    <source>
        <dbReference type="PROSITE-ProRule" id="PRU01360"/>
    </source>
</evidence>
<keyword evidence="2" id="KW-0812">Transmembrane</keyword>
<keyword evidence="2" id="KW-0813">Transport</keyword>
<dbReference type="InterPro" id="IPR039426">
    <property type="entry name" value="TonB-dep_rcpt-like"/>
</dbReference>
<dbReference type="InterPro" id="IPR023997">
    <property type="entry name" value="TonB-dep_OMP_SusC/RagA_CS"/>
</dbReference>
<evidence type="ECO:0000256" key="3">
    <source>
        <dbReference type="SAM" id="SignalP"/>
    </source>
</evidence>
<dbReference type="EMBL" id="WNXC01000006">
    <property type="protein sequence ID" value="MBB2150614.1"/>
    <property type="molecule type" value="Genomic_DNA"/>
</dbReference>
<comment type="subcellular location">
    <subcellularLocation>
        <location evidence="2">Cell outer membrane</location>
        <topology evidence="2">Multi-pass membrane protein</topology>
    </subcellularLocation>
</comment>
<dbReference type="Gene3D" id="2.170.130.10">
    <property type="entry name" value="TonB-dependent receptor, plug domain"/>
    <property type="match status" value="1"/>
</dbReference>
<dbReference type="RefSeq" id="WP_182959711.1">
    <property type="nucleotide sequence ID" value="NZ_WNXC01000006.1"/>
</dbReference>
<sequence length="343" mass="36134">MMNRTIALHGCLMAFLWCSSSLGVLALPNAADPLSRSLNQANFIVKGKVRDAVGKLPGIMVKLKGTNTASITDDNGNYAITIPDGSGTLVFSSIGYTTQEVPVNQRNLINVTLIAEDKTLTEVVVVGYGKQRKSDITGSIVSINEKALKDVPVANLSQALQGKGAGIDVQKAGGNSKPGSAPVIRIRGVRSISADNGPLFVVDGIPYNGNINDLNPDDVISVEVLKDASSTAIYGSRGANGVILVSTKRGKSGEPVVTYSGYAGFTKPLGQINVMDGPQFAALKKWAVVNGNFVGGKPKYSGINDPTLLTDGIFSAEELEGIKIGRSTNWQDLIYRTGLNTDH</sequence>
<feature type="domain" description="TonB-dependent receptor plug" evidence="4">
    <location>
        <begin position="133"/>
        <end position="242"/>
    </location>
</feature>
<feature type="chain" id="PRO_5045086695" evidence="3">
    <location>
        <begin position="27"/>
        <end position="343"/>
    </location>
</feature>
<organism evidence="5 6">
    <name type="scientific">Pedobacter gandavensis</name>
    <dbReference type="NCBI Taxonomy" id="2679963"/>
    <lineage>
        <taxon>Bacteria</taxon>
        <taxon>Pseudomonadati</taxon>
        <taxon>Bacteroidota</taxon>
        <taxon>Sphingobacteriia</taxon>
        <taxon>Sphingobacteriales</taxon>
        <taxon>Sphingobacteriaceae</taxon>
        <taxon>Pedobacter</taxon>
    </lineage>
</organism>
<keyword evidence="2" id="KW-1134">Transmembrane beta strand</keyword>
<gene>
    <name evidence="5" type="ORF">GM920_17075</name>
</gene>
<dbReference type="Proteomes" id="UP000636110">
    <property type="component" value="Unassembled WGS sequence"/>
</dbReference>
<keyword evidence="2" id="KW-0472">Membrane</keyword>
<reference evidence="5 6" key="1">
    <citation type="submission" date="2019-11" db="EMBL/GenBank/DDBJ databases">
        <title>Description of Pedobacter sp. LMG 31462T.</title>
        <authorList>
            <person name="Carlier A."/>
            <person name="Qi S."/>
            <person name="Vandamme P."/>
        </authorList>
    </citation>
    <scope>NUCLEOTIDE SEQUENCE [LARGE SCALE GENOMIC DNA]</scope>
    <source>
        <strain evidence="5 6">LMG 31462</strain>
    </source>
</reference>
<dbReference type="SUPFAM" id="SSF56935">
    <property type="entry name" value="Porins"/>
    <property type="match status" value="1"/>
</dbReference>
<dbReference type="PANTHER" id="PTHR30069:SF29">
    <property type="entry name" value="HEMOGLOBIN AND HEMOGLOBIN-HAPTOGLOBIN-BINDING PROTEIN 1-RELATED"/>
    <property type="match status" value="1"/>
</dbReference>
<dbReference type="InterPro" id="IPR012910">
    <property type="entry name" value="Plug_dom"/>
</dbReference>
<dbReference type="NCBIfam" id="TIGR04057">
    <property type="entry name" value="SusC_RagA_signa"/>
    <property type="match status" value="1"/>
</dbReference>
<comment type="similarity">
    <text evidence="2">Belongs to the TonB-dependent receptor family.</text>
</comment>
<keyword evidence="6" id="KW-1185">Reference proteome</keyword>
<protein>
    <submittedName>
        <fullName evidence="5">TonB-dependent receptor plug domain-containing protein</fullName>
    </submittedName>
</protein>
<evidence type="ECO:0000256" key="1">
    <source>
        <dbReference type="ARBA" id="ARBA00022729"/>
    </source>
</evidence>